<dbReference type="eggNOG" id="ENOG502S813">
    <property type="taxonomic scope" value="Eukaryota"/>
</dbReference>
<keyword evidence="5" id="KW-1185">Reference proteome</keyword>
<dbReference type="InterPro" id="IPR000727">
    <property type="entry name" value="T_SNARE_dom"/>
</dbReference>
<dbReference type="SMART" id="SM00397">
    <property type="entry name" value="t_SNARE"/>
    <property type="match status" value="1"/>
</dbReference>
<evidence type="ECO:0000256" key="1">
    <source>
        <dbReference type="SAM" id="MobiDB-lite"/>
    </source>
</evidence>
<dbReference type="GO" id="GO:0048278">
    <property type="term" value="P:vesicle docking"/>
    <property type="evidence" value="ECO:0007669"/>
    <property type="project" value="TreeGrafter"/>
</dbReference>
<proteinExistence type="predicted"/>
<dbReference type="KEGG" id="cot:CORT_0A02420"/>
<dbReference type="GeneID" id="14536866"/>
<organism evidence="4 5">
    <name type="scientific">Candida orthopsilosis (strain 90-125)</name>
    <name type="common">Yeast</name>
    <dbReference type="NCBI Taxonomy" id="1136231"/>
    <lineage>
        <taxon>Eukaryota</taxon>
        <taxon>Fungi</taxon>
        <taxon>Dikarya</taxon>
        <taxon>Ascomycota</taxon>
        <taxon>Saccharomycotina</taxon>
        <taxon>Pichiomycetes</taxon>
        <taxon>Debaryomycetaceae</taxon>
        <taxon>Candida/Lodderomyces clade</taxon>
        <taxon>Candida</taxon>
    </lineage>
</organism>
<accession>H8WW09</accession>
<dbReference type="InterPro" id="IPR045242">
    <property type="entry name" value="Syntaxin"/>
</dbReference>
<evidence type="ECO:0000259" key="3">
    <source>
        <dbReference type="PROSITE" id="PS50192"/>
    </source>
</evidence>
<evidence type="ECO:0000313" key="5">
    <source>
        <dbReference type="Proteomes" id="UP000005018"/>
    </source>
</evidence>
<evidence type="ECO:0000256" key="2">
    <source>
        <dbReference type="SAM" id="Phobius"/>
    </source>
</evidence>
<dbReference type="Pfam" id="PF05739">
    <property type="entry name" value="SNARE"/>
    <property type="match status" value="1"/>
</dbReference>
<dbReference type="CDD" id="cd15859">
    <property type="entry name" value="SNARE_SYN8"/>
    <property type="match status" value="1"/>
</dbReference>
<dbReference type="OrthoDB" id="244190at2759"/>
<dbReference type="AlphaFoldDB" id="H8WW09"/>
<name>H8WW09_CANO9</name>
<feature type="domain" description="T-SNARE coiled-coil homology" evidence="3">
    <location>
        <begin position="182"/>
        <end position="244"/>
    </location>
</feature>
<sequence>MVTYQNDNHHHPSYNMAFSKKEIKALFYKIQAALDEIDESVEERTKLHELDLKPSANDNEELINLIHKTIENFELAQAEVEHHKDEDLFDQLKRLSDKYTDLYPSLQNDADIDAPEFNYETPKPTKATTTKAVRFKDDPEEPITSDMMGTQPFQPYRDDPGESADEEEVDSRSNHQMFAEHQQTMMRQDQDLDYLHQSISRQHMMGKDIDQELDEQLIILNDLEQGVDNSSFRIQRATTRLNDFRRMARENGSLTTIIILTIILILLLVVLN</sequence>
<dbReference type="EMBL" id="HE681719">
    <property type="protein sequence ID" value="CCG20633.1"/>
    <property type="molecule type" value="Genomic_DNA"/>
</dbReference>
<dbReference type="SUPFAM" id="SSF58038">
    <property type="entry name" value="SNARE fusion complex"/>
    <property type="match status" value="1"/>
</dbReference>
<dbReference type="GO" id="GO:0012505">
    <property type="term" value="C:endomembrane system"/>
    <property type="evidence" value="ECO:0007669"/>
    <property type="project" value="TreeGrafter"/>
</dbReference>
<keyword evidence="2" id="KW-0472">Membrane</keyword>
<dbReference type="PROSITE" id="PS50192">
    <property type="entry name" value="T_SNARE"/>
    <property type="match status" value="1"/>
</dbReference>
<feature type="transmembrane region" description="Helical" evidence="2">
    <location>
        <begin position="254"/>
        <end position="271"/>
    </location>
</feature>
<dbReference type="GO" id="GO:0000149">
    <property type="term" value="F:SNARE binding"/>
    <property type="evidence" value="ECO:0007669"/>
    <property type="project" value="TreeGrafter"/>
</dbReference>
<dbReference type="Proteomes" id="UP000005018">
    <property type="component" value="Chromosome 1"/>
</dbReference>
<keyword evidence="2" id="KW-1133">Transmembrane helix</keyword>
<dbReference type="GO" id="GO:0006906">
    <property type="term" value="P:vesicle fusion"/>
    <property type="evidence" value="ECO:0007669"/>
    <property type="project" value="TreeGrafter"/>
</dbReference>
<dbReference type="GO" id="GO:0031201">
    <property type="term" value="C:SNARE complex"/>
    <property type="evidence" value="ECO:0007669"/>
    <property type="project" value="TreeGrafter"/>
</dbReference>
<dbReference type="PANTHER" id="PTHR19957">
    <property type="entry name" value="SYNTAXIN"/>
    <property type="match status" value="1"/>
</dbReference>
<dbReference type="PANTHER" id="PTHR19957:SF423">
    <property type="entry name" value="SYNTAXIN-8-RELATED"/>
    <property type="match status" value="1"/>
</dbReference>
<dbReference type="GO" id="GO:0006886">
    <property type="term" value="P:intracellular protein transport"/>
    <property type="evidence" value="ECO:0007669"/>
    <property type="project" value="TreeGrafter"/>
</dbReference>
<dbReference type="RefSeq" id="XP_003866073.1">
    <property type="nucleotide sequence ID" value="XM_003866025.1"/>
</dbReference>
<reference evidence="4 5" key="1">
    <citation type="journal article" date="2012" name="PLoS ONE">
        <title>Sequence and analysis of the genome of the pathogenic yeast Candida orthopsilosis.</title>
        <authorList>
            <person name="Riccombeni A."/>
            <person name="Vidanes G."/>
            <person name="Proux-Wera E."/>
            <person name="Wolfe K.H."/>
            <person name="Butler G."/>
        </authorList>
    </citation>
    <scope>NUCLEOTIDE SEQUENCE [LARGE SCALE GENOMIC DNA]</scope>
    <source>
        <strain evidence="4 5">Co 90-125</strain>
    </source>
</reference>
<dbReference type="Gene3D" id="1.20.5.110">
    <property type="match status" value="1"/>
</dbReference>
<keyword evidence="2" id="KW-0812">Transmembrane</keyword>
<dbReference type="HOGENOM" id="CLU_053570_2_1_1"/>
<gene>
    <name evidence="4" type="ORF">CORT_0A02420</name>
</gene>
<feature type="region of interest" description="Disordered" evidence="1">
    <location>
        <begin position="137"/>
        <end position="168"/>
    </location>
</feature>
<evidence type="ECO:0000313" key="4">
    <source>
        <dbReference type="EMBL" id="CCG20633.1"/>
    </source>
</evidence>
<dbReference type="GO" id="GO:0005484">
    <property type="term" value="F:SNAP receptor activity"/>
    <property type="evidence" value="ECO:0007669"/>
    <property type="project" value="TreeGrafter"/>
</dbReference>
<protein>
    <submittedName>
        <fullName evidence="4">Syn8 protein</fullName>
    </submittedName>
</protein>